<evidence type="ECO:0000313" key="2">
    <source>
        <dbReference type="Proteomes" id="UP000018416"/>
    </source>
</evidence>
<sequence>MSESEKDPHLKDGGKVEIILRTPKKGSISGNAVLAQFGVDGNRVPGNGIEFVFSKPKTNDVSGEAVELVFGDTGSPAPESSAIIAEGFLSELSGGAELVAYRVRNISITGIVGTGYGNAKIINAAMGIRVSGFVATSHGQTKVDLHTKYIRPGGFNGSAFSNNASIINFHKNVNPNGFANHIFGRPTTYNLRQYVTVPGTSVSRYGTAYVQGGVKEVRGSGFNSAVLPQPKVINTRADQYVDLRSPSRGIAPPAIDRPNVSPRILYPMGILPGAFGTAWVQRNPSPKGFTTDLYGTAWISHSPRYLTPGKVDAFQSGYPKIFDPTQRIYHAGSPHIPGGIFGDIAIRNARRLIRVPGSDQALYGDWSNVFSNLTQVRVQSFDAAVFGNNTIWNKTPSVIPGAWDSNDFGQALISDRIRRINARGIDWPESQRFGKHILTKPPEINLRGFSPMVFGQPFISNKVRTIFAGASNHLSMGSDLVVWFRYRYVELESKGIYSQAFASPKIEQGVRDLLAKGSDFSAIGRPTTWFKIRSITVTGIDDTFSSNHRVGGTQFVKPAGYIASLFGERIVPENQGIYGTGFNAQGFTENHRIELHTRWVRATGFLTFGIQTSDRYGTASVWNKRQYIQHNYDSGDGLNPGAFGQWTSIVNRNREIKVSGFNASRLGYTLIDNKARPLLPSGKDHSMIGSAMIADRVRYLKPQGMESPYLSGWGRVHNTAFVIAPLAGKHDQWGKPTVVNTRREYRWIGAFESMQFGNPMIAFRIRKLSIESRYSIAPIYIPLPKVDLYTRYIDPPGPDLSAFGGPSLHIKWNTFTPRWTHRELFGDPSIRNLTPELRQRGNNSEEFGHAGVKLYKQYLSIDGYGSELLGKTIISYRDRSMSITGRNYMAFGLHKVVKTGAPPYSLQQITLDWDGEGPRPDDYSGKGIEPPERQVSIPTLKTNVIFTEGFVATRFGNHHAQSNGILLESGIQEFSIGNHYVGLKNRTIQVPTLGDLLEIEETRPRVSPHTIYAVMEAPAQAIKNHTSSRLHFVNSDGGNRQPGEVFGRVTVTNRHRVIRPYGSILNQVVSQPSVQLRKRYIKPQPFNSFRMGWHYCSDGSPQNIEQYDSENMQAFGRPNVVSPYYGPQTIRVNGMNANVFGSSKVEFFHRTVRASGTNMLVMGAGRSGDTPYKPQGLWVGEPKPTIPQGFNAEVFGDTRISLRVRDVSAIGFDSFQSEPDISNFKGRMKVTLVKKPVVIEPKEIKAEAFGITAYGVPNIRLKTHYIRPDGNSDQYRKGGPK</sequence>
<dbReference type="PATRIC" id="fig|1217668.3.peg.1173"/>
<dbReference type="RefSeq" id="WP_005107055.1">
    <property type="nucleotide sequence ID" value="NZ_KB849836.1"/>
</dbReference>
<gene>
    <name evidence="1" type="ORF">F923_01198</name>
</gene>
<organism evidence="1 2">
    <name type="scientific">Acinetobacter lwoffii NIPH 478</name>
    <dbReference type="NCBI Taxonomy" id="1217668"/>
    <lineage>
        <taxon>Bacteria</taxon>
        <taxon>Pseudomonadati</taxon>
        <taxon>Pseudomonadota</taxon>
        <taxon>Gammaproteobacteria</taxon>
        <taxon>Moraxellales</taxon>
        <taxon>Moraxellaceae</taxon>
        <taxon>Acinetobacter</taxon>
    </lineage>
</organism>
<dbReference type="EMBL" id="APQU01000010">
    <property type="protein sequence ID" value="ENW30629.1"/>
    <property type="molecule type" value="Genomic_DNA"/>
</dbReference>
<reference evidence="1 2" key="1">
    <citation type="submission" date="2013-02" db="EMBL/GenBank/DDBJ databases">
        <title>The Genome Sequence of Acinetobacter lwoffii NIPH 478.</title>
        <authorList>
            <consortium name="The Broad Institute Genome Sequencing Platform"/>
            <consortium name="The Broad Institute Genome Sequencing Center for Infectious Disease"/>
            <person name="Cerqueira G."/>
            <person name="Feldgarden M."/>
            <person name="Courvalin P."/>
            <person name="Perichon B."/>
            <person name="Grillot-Courvalin C."/>
            <person name="Clermont D."/>
            <person name="Rocha E."/>
            <person name="Yoon E.-J."/>
            <person name="Nemec A."/>
            <person name="Walker B."/>
            <person name="Young S.K."/>
            <person name="Zeng Q."/>
            <person name="Gargeya S."/>
            <person name="Fitzgerald M."/>
            <person name="Haas B."/>
            <person name="Abouelleil A."/>
            <person name="Alvarado L."/>
            <person name="Arachchi H.M."/>
            <person name="Berlin A.M."/>
            <person name="Chapman S.B."/>
            <person name="Dewar J."/>
            <person name="Goldberg J."/>
            <person name="Griggs A."/>
            <person name="Gujja S."/>
            <person name="Hansen M."/>
            <person name="Howarth C."/>
            <person name="Imamovic A."/>
            <person name="Larimer J."/>
            <person name="McCowan C."/>
            <person name="Murphy C."/>
            <person name="Neiman D."/>
            <person name="Pearson M."/>
            <person name="Priest M."/>
            <person name="Roberts A."/>
            <person name="Saif S."/>
            <person name="Shea T."/>
            <person name="Sisk P."/>
            <person name="Sykes S."/>
            <person name="Wortman J."/>
            <person name="Nusbaum C."/>
            <person name="Birren B."/>
        </authorList>
    </citation>
    <scope>NUCLEOTIDE SEQUENCE [LARGE SCALE GENOMIC DNA]</scope>
    <source>
        <strain evidence="1 2">NIPH 478</strain>
    </source>
</reference>
<protein>
    <submittedName>
        <fullName evidence="1">Uncharacterized protein</fullName>
    </submittedName>
</protein>
<comment type="caution">
    <text evidence="1">The sequence shown here is derived from an EMBL/GenBank/DDBJ whole genome shotgun (WGS) entry which is preliminary data.</text>
</comment>
<name>N9HN52_ACILW</name>
<accession>N9HN52</accession>
<proteinExistence type="predicted"/>
<dbReference type="Proteomes" id="UP000018416">
    <property type="component" value="Unassembled WGS sequence"/>
</dbReference>
<dbReference type="HOGENOM" id="CLU_008269_0_0_6"/>
<evidence type="ECO:0000313" key="1">
    <source>
        <dbReference type="EMBL" id="ENW30629.1"/>
    </source>
</evidence>